<dbReference type="Proteomes" id="UP000269301">
    <property type="component" value="Unassembled WGS sequence"/>
</dbReference>
<dbReference type="InterPro" id="IPR003481">
    <property type="entry name" value="FliD_N"/>
</dbReference>
<keyword evidence="8" id="KW-0282">Flagellum</keyword>
<organism evidence="8 9">
    <name type="scientific">Oceanobacillus halophilus</name>
    <dbReference type="NCBI Taxonomy" id="930130"/>
    <lineage>
        <taxon>Bacteria</taxon>
        <taxon>Bacillati</taxon>
        <taxon>Bacillota</taxon>
        <taxon>Bacilli</taxon>
        <taxon>Bacillales</taxon>
        <taxon>Bacillaceae</taxon>
        <taxon>Oceanobacillus</taxon>
    </lineage>
</organism>
<dbReference type="GO" id="GO:0007155">
    <property type="term" value="P:cell adhesion"/>
    <property type="evidence" value="ECO:0007669"/>
    <property type="project" value="InterPro"/>
</dbReference>
<evidence type="ECO:0000256" key="2">
    <source>
        <dbReference type="ARBA" id="ARBA00011255"/>
    </source>
</evidence>
<keyword evidence="8" id="KW-0969">Cilium</keyword>
<comment type="subunit">
    <text evidence="2 5">Homopentamer.</text>
</comment>
<keyword evidence="8" id="KW-0966">Cell projection</keyword>
<dbReference type="GO" id="GO:0009421">
    <property type="term" value="C:bacterial-type flagellum filament cap"/>
    <property type="evidence" value="ECO:0007669"/>
    <property type="project" value="InterPro"/>
</dbReference>
<gene>
    <name evidence="8" type="ORF">D8M06_04670</name>
</gene>
<evidence type="ECO:0000313" key="9">
    <source>
        <dbReference type="Proteomes" id="UP000269301"/>
    </source>
</evidence>
<evidence type="ECO:0000259" key="6">
    <source>
        <dbReference type="Pfam" id="PF02465"/>
    </source>
</evidence>
<dbReference type="GO" id="GO:0009424">
    <property type="term" value="C:bacterial-type flagellum hook"/>
    <property type="evidence" value="ECO:0007669"/>
    <property type="project" value="UniProtKB-UniRule"/>
</dbReference>
<comment type="subcellular location">
    <subcellularLocation>
        <location evidence="5">Secreted</location>
    </subcellularLocation>
    <subcellularLocation>
        <location evidence="5">Bacterial flagellum</location>
    </subcellularLocation>
</comment>
<evidence type="ECO:0000256" key="3">
    <source>
        <dbReference type="ARBA" id="ARBA00023054"/>
    </source>
</evidence>
<dbReference type="InterPro" id="IPR040026">
    <property type="entry name" value="FliD"/>
</dbReference>
<dbReference type="Pfam" id="PF07195">
    <property type="entry name" value="FliD_C"/>
    <property type="match status" value="1"/>
</dbReference>
<dbReference type="OrthoDB" id="9776025at2"/>
<comment type="function">
    <text evidence="5">Required for morphogenesis and for the elongation of the flagellar filament by facilitating polymerization of the flagellin monomers at the tip of growing filament. Forms a capping structure, which prevents flagellin subunits (transported through the central channel of the flagellum) from leaking out without polymerization at the distal end.</text>
</comment>
<proteinExistence type="inferred from homology"/>
<evidence type="ECO:0000256" key="1">
    <source>
        <dbReference type="ARBA" id="ARBA00009764"/>
    </source>
</evidence>
<keyword evidence="9" id="KW-1185">Reference proteome</keyword>
<dbReference type="InterPro" id="IPR010809">
    <property type="entry name" value="FliD_C"/>
</dbReference>
<evidence type="ECO:0000259" key="7">
    <source>
        <dbReference type="Pfam" id="PF07195"/>
    </source>
</evidence>
<dbReference type="GO" id="GO:0071973">
    <property type="term" value="P:bacterial-type flagellum-dependent cell motility"/>
    <property type="evidence" value="ECO:0007669"/>
    <property type="project" value="TreeGrafter"/>
</dbReference>
<evidence type="ECO:0000313" key="8">
    <source>
        <dbReference type="EMBL" id="RKQ35882.1"/>
    </source>
</evidence>
<protein>
    <recommendedName>
        <fullName evidence="5">Flagellar hook-associated protein 2</fullName>
        <shortName evidence="5">HAP2</shortName>
    </recommendedName>
    <alternativeName>
        <fullName evidence="5">Flagellar cap protein</fullName>
    </alternativeName>
</protein>
<feature type="domain" description="Flagellar hook-associated protein 2 N-terminal" evidence="6">
    <location>
        <begin position="8"/>
        <end position="106"/>
    </location>
</feature>
<dbReference type="PANTHER" id="PTHR30288:SF0">
    <property type="entry name" value="FLAGELLAR HOOK-ASSOCIATED PROTEIN 2"/>
    <property type="match status" value="1"/>
</dbReference>
<sequence>MRIGGLASGIDTDTIIKDLMKAERLPLDKMEQDKTKLEWQRDRFREINTKVKELKDLTSGINSMQGSKMYNTKKVSSSDEGVVTATGNTSALEGSYKVEVHQLASTAINVSNKVRIDPDEKLIGQTVDEFNYSIADNETFSFITYNENGEAKTHEYEIEADDTLSDVLKKVNNDPDNNVRMFYDDNTERVVMETTRTGNYNPNGEEIVFGTDTNSFFKYALNMHQSNENGGQNAKFTYNDGYVVETTENTYTLNHITFEFNGINEGNPATLKVTTDTDAIKGKITEFVDKYNELIEMLNDSQREERHRDYPPLTEAQKEEMDEKEIELWEEKAKSGILRGDSIISSGMFSLRQNWYEKMETGSSFKLLTDIGISTTKDYLDGGKLEIDEGELDDAINADPNGIYKLFAGDSDTNTLGIMDHLNNSLSTIEEQINQRAGRTWDQEKSYTLGKNIDDIQNRMEAFQDRLTQTEDRYWRQFGAMEEAISMMNQQSAMLMSNFGGQ</sequence>
<feature type="domain" description="Flagellar hook-associated protein 2 C-terminal" evidence="7">
    <location>
        <begin position="231"/>
        <end position="490"/>
    </location>
</feature>
<keyword evidence="5" id="KW-0964">Secreted</keyword>
<dbReference type="GO" id="GO:0005576">
    <property type="term" value="C:extracellular region"/>
    <property type="evidence" value="ECO:0007669"/>
    <property type="project" value="UniProtKB-SubCell"/>
</dbReference>
<dbReference type="PANTHER" id="PTHR30288">
    <property type="entry name" value="FLAGELLAR CAP/ASSEMBLY PROTEIN FLID"/>
    <property type="match status" value="1"/>
</dbReference>
<evidence type="ECO:0000256" key="5">
    <source>
        <dbReference type="RuleBase" id="RU362066"/>
    </source>
</evidence>
<dbReference type="Pfam" id="PF02465">
    <property type="entry name" value="FliD_N"/>
    <property type="match status" value="1"/>
</dbReference>
<dbReference type="AlphaFoldDB" id="A0A495A7W3"/>
<keyword evidence="3" id="KW-0175">Coiled coil</keyword>
<accession>A0A495A7W3</accession>
<dbReference type="EMBL" id="RBZP01000002">
    <property type="protein sequence ID" value="RKQ35882.1"/>
    <property type="molecule type" value="Genomic_DNA"/>
</dbReference>
<evidence type="ECO:0000256" key="4">
    <source>
        <dbReference type="ARBA" id="ARBA00023143"/>
    </source>
</evidence>
<reference evidence="8 9" key="1">
    <citation type="journal article" date="2016" name="Int. J. Syst. Evol. Microbiol.">
        <title>Oceanobacillus halophilus sp. nov., a novel moderately halophilic bacterium from a hypersaline lake.</title>
        <authorList>
            <person name="Amoozegar M.A."/>
            <person name="Bagheri M."/>
            <person name="Makhdoumi A."/>
            <person name="Nikou M.M."/>
            <person name="Fazeli S.A.S."/>
            <person name="Schumann P."/>
            <person name="Sproer C."/>
            <person name="Sanchez-Porro C."/>
            <person name="Ventosa A."/>
        </authorList>
    </citation>
    <scope>NUCLEOTIDE SEQUENCE [LARGE SCALE GENOMIC DNA]</scope>
    <source>
        <strain evidence="8 9">DSM 23996</strain>
    </source>
</reference>
<keyword evidence="4 5" id="KW-0975">Bacterial flagellum</keyword>
<comment type="similarity">
    <text evidence="1 5">Belongs to the FliD family.</text>
</comment>
<dbReference type="NCBIfam" id="NF005833">
    <property type="entry name" value="PRK07737.1"/>
    <property type="match status" value="1"/>
</dbReference>
<comment type="caution">
    <text evidence="8">The sequence shown here is derived from an EMBL/GenBank/DDBJ whole genome shotgun (WGS) entry which is preliminary data.</text>
</comment>
<name>A0A495A7W3_9BACI</name>